<evidence type="ECO:0000256" key="6">
    <source>
        <dbReference type="PROSITE-ProRule" id="PRU01282"/>
    </source>
</evidence>
<name>A0A0J0YRJ7_9NEIS</name>
<evidence type="ECO:0000256" key="1">
    <source>
        <dbReference type="ARBA" id="ARBA00007198"/>
    </source>
</evidence>
<evidence type="ECO:0000256" key="4">
    <source>
        <dbReference type="ARBA" id="ARBA00038969"/>
    </source>
</evidence>
<sequence>MQKVTIYHNPNCGTSRNVLALIRNAGIEPHIIEYLKTPPSESDLRGLLAASGLSARSALRTNVPEFQAFHLNDDTLSEEAVIAAMLKAPILINRPFVVTPLGTALCRPSEKVLDILPSPQQGVFFKEDGEPVIDANGQRIKHL</sequence>
<dbReference type="InterPro" id="IPR036249">
    <property type="entry name" value="Thioredoxin-like_sf"/>
</dbReference>
<evidence type="ECO:0000256" key="7">
    <source>
        <dbReference type="RuleBase" id="RU362029"/>
    </source>
</evidence>
<dbReference type="SUPFAM" id="SSF52833">
    <property type="entry name" value="Thioredoxin-like"/>
    <property type="match status" value="1"/>
</dbReference>
<evidence type="ECO:0000313" key="9">
    <source>
        <dbReference type="Proteomes" id="UP000036027"/>
    </source>
</evidence>
<dbReference type="GO" id="GO:0046685">
    <property type="term" value="P:response to arsenic-containing substance"/>
    <property type="evidence" value="ECO:0007669"/>
    <property type="project" value="UniProtKB-KW"/>
</dbReference>
<dbReference type="Proteomes" id="UP000036027">
    <property type="component" value="Unassembled WGS sequence"/>
</dbReference>
<dbReference type="RefSeq" id="WP_047761140.1">
    <property type="nucleotide sequence ID" value="NZ_CP091510.1"/>
</dbReference>
<gene>
    <name evidence="8" type="ORF">PL75_06655</name>
</gene>
<proteinExistence type="inferred from homology"/>
<evidence type="ECO:0000313" key="8">
    <source>
        <dbReference type="EMBL" id="KLT72754.1"/>
    </source>
</evidence>
<dbReference type="InterPro" id="IPR006660">
    <property type="entry name" value="Arsenate_reductase-like"/>
</dbReference>
<dbReference type="Gene3D" id="3.40.30.10">
    <property type="entry name" value="Glutaredoxin"/>
    <property type="match status" value="1"/>
</dbReference>
<evidence type="ECO:0000256" key="5">
    <source>
        <dbReference type="ARBA" id="ARBA00039879"/>
    </source>
</evidence>
<dbReference type="PROSITE" id="PS51353">
    <property type="entry name" value="ARSC"/>
    <property type="match status" value="1"/>
</dbReference>
<evidence type="ECO:0000256" key="3">
    <source>
        <dbReference type="ARBA" id="ARBA00023002"/>
    </source>
</evidence>
<evidence type="ECO:0000256" key="2">
    <source>
        <dbReference type="ARBA" id="ARBA00022849"/>
    </source>
</evidence>
<dbReference type="STRING" id="1470200.PL75_06655"/>
<dbReference type="CDD" id="cd03034">
    <property type="entry name" value="ArsC_ArsC"/>
    <property type="match status" value="1"/>
</dbReference>
<dbReference type="PATRIC" id="fig|1470200.3.peg.2552"/>
<dbReference type="EMBL" id="JTDO01000009">
    <property type="protein sequence ID" value="KLT72754.1"/>
    <property type="molecule type" value="Genomic_DNA"/>
</dbReference>
<dbReference type="NCBIfam" id="TIGR00014">
    <property type="entry name" value="arsC"/>
    <property type="match status" value="1"/>
</dbReference>
<protein>
    <recommendedName>
        <fullName evidence="5 7">Arsenate reductase</fullName>
        <ecNumber evidence="4 7">1.20.4.1</ecNumber>
    </recommendedName>
</protein>
<dbReference type="InterPro" id="IPR006659">
    <property type="entry name" value="Arsenate_reductase"/>
</dbReference>
<keyword evidence="2" id="KW-0059">Arsenical resistance</keyword>
<accession>A0A0J0YRJ7</accession>
<dbReference type="AlphaFoldDB" id="A0A0J0YRJ7"/>
<keyword evidence="3 7" id="KW-0560">Oxidoreductase</keyword>
<dbReference type="EC" id="1.20.4.1" evidence="4 7"/>
<comment type="caution">
    <text evidence="8">The sequence shown here is derived from an EMBL/GenBank/DDBJ whole genome shotgun (WGS) entry which is preliminary data.</text>
</comment>
<dbReference type="PANTHER" id="PTHR30041:SF5">
    <property type="entry name" value="ARSENATE REDUCTASE-RELATED"/>
    <property type="match status" value="1"/>
</dbReference>
<organism evidence="8 9">
    <name type="scientific">Neisseria arctica</name>
    <dbReference type="NCBI Taxonomy" id="1470200"/>
    <lineage>
        <taxon>Bacteria</taxon>
        <taxon>Pseudomonadati</taxon>
        <taxon>Pseudomonadota</taxon>
        <taxon>Betaproteobacteria</taxon>
        <taxon>Neisseriales</taxon>
        <taxon>Neisseriaceae</taxon>
        <taxon>Neisseria</taxon>
    </lineage>
</organism>
<dbReference type="PANTHER" id="PTHR30041">
    <property type="entry name" value="ARSENATE REDUCTASE"/>
    <property type="match status" value="1"/>
</dbReference>
<comment type="catalytic activity">
    <reaction evidence="7">
        <text>[glutaredoxin]-dithiol + arsenate + glutathione + H(+) = glutathionyl-S-S-[glutaredoxin] + arsenite + H2O</text>
        <dbReference type="Rhea" id="RHEA:22016"/>
        <dbReference type="Rhea" id="RHEA-COMP:10729"/>
        <dbReference type="Rhea" id="RHEA-COMP:17668"/>
        <dbReference type="ChEBI" id="CHEBI:15377"/>
        <dbReference type="ChEBI" id="CHEBI:15378"/>
        <dbReference type="ChEBI" id="CHEBI:29242"/>
        <dbReference type="ChEBI" id="CHEBI:29950"/>
        <dbReference type="ChEBI" id="CHEBI:48597"/>
        <dbReference type="ChEBI" id="CHEBI:57925"/>
        <dbReference type="ChEBI" id="CHEBI:146199"/>
        <dbReference type="EC" id="1.20.4.1"/>
    </reaction>
</comment>
<dbReference type="Pfam" id="PF03960">
    <property type="entry name" value="ArsC"/>
    <property type="match status" value="1"/>
</dbReference>
<comment type="similarity">
    <text evidence="1 6 7">Belongs to the ArsC family.</text>
</comment>
<dbReference type="OrthoDB" id="9790554at2"/>
<dbReference type="GO" id="GO:0008794">
    <property type="term" value="F:arsenate reductase (glutaredoxin) activity"/>
    <property type="evidence" value="ECO:0007669"/>
    <property type="project" value="UniProtKB-UniRule"/>
</dbReference>
<keyword evidence="9" id="KW-1185">Reference proteome</keyword>
<reference evidence="8 9" key="1">
    <citation type="submission" date="2014-11" db="EMBL/GenBank/DDBJ databases">
        <title>Genome of a novel goose pathogen.</title>
        <authorList>
            <person name="Hansen C.M."/>
            <person name="Hueffer K."/>
            <person name="Choi S.C."/>
        </authorList>
    </citation>
    <scope>NUCLEOTIDE SEQUENCE [LARGE SCALE GENOMIC DNA]</scope>
    <source>
        <strain evidence="8 9">KH1503</strain>
    </source>
</reference>